<evidence type="ECO:0000256" key="6">
    <source>
        <dbReference type="ARBA" id="ARBA00022741"/>
    </source>
</evidence>
<evidence type="ECO:0000256" key="13">
    <source>
        <dbReference type="ARBA" id="ARBA00023204"/>
    </source>
</evidence>
<evidence type="ECO:0000256" key="17">
    <source>
        <dbReference type="ARBA" id="ARBA00048988"/>
    </source>
</evidence>
<comment type="catalytic activity">
    <reaction evidence="15">
        <text>Couples ATP hydrolysis with the unwinding of duplex DNA by translocating in the 3'-5' direction.</text>
        <dbReference type="EC" id="5.6.2.4"/>
    </reaction>
</comment>
<dbReference type="Proteomes" id="UP000001555">
    <property type="component" value="Unassembled WGS sequence"/>
</dbReference>
<dbReference type="PROSITE" id="PS51007">
    <property type="entry name" value="CYTC"/>
    <property type="match status" value="1"/>
</dbReference>
<keyword evidence="14" id="KW-0413">Isomerase</keyword>
<keyword evidence="9 19" id="KW-0347">Helicase</keyword>
<dbReference type="GO" id="GO:0003677">
    <property type="term" value="F:DNA binding"/>
    <property type="evidence" value="ECO:0007669"/>
    <property type="project" value="UniProtKB-KW"/>
</dbReference>
<dbReference type="AlphaFoldDB" id="B7PH97"/>
<evidence type="ECO:0000256" key="11">
    <source>
        <dbReference type="ARBA" id="ARBA00023004"/>
    </source>
</evidence>
<evidence type="ECO:0000259" key="22">
    <source>
        <dbReference type="PROSITE" id="PS51217"/>
    </source>
</evidence>
<dbReference type="GO" id="GO:0009055">
    <property type="term" value="F:electron transfer activity"/>
    <property type="evidence" value="ECO:0007669"/>
    <property type="project" value="InterPro"/>
</dbReference>
<reference evidence="24" key="2">
    <citation type="submission" date="2020-05" db="UniProtKB">
        <authorList>
            <consortium name="EnsemblMetazoa"/>
        </authorList>
    </citation>
    <scope>IDENTIFICATION</scope>
    <source>
        <strain evidence="24">wikel</strain>
    </source>
</reference>
<dbReference type="InterPro" id="IPR014017">
    <property type="entry name" value="DNA_helicase_UvrD-like_C"/>
</dbReference>
<evidence type="ECO:0000259" key="20">
    <source>
        <dbReference type="PROSITE" id="PS51007"/>
    </source>
</evidence>
<dbReference type="InterPro" id="IPR036909">
    <property type="entry name" value="Cyt_c-like_dom_sf"/>
</dbReference>
<dbReference type="EMBL" id="DS711653">
    <property type="protein sequence ID" value="EEC05969.1"/>
    <property type="molecule type" value="Genomic_DNA"/>
</dbReference>
<keyword evidence="25" id="KW-1185">Reference proteome</keyword>
<keyword evidence="12" id="KW-0238">DNA-binding</keyword>
<comment type="catalytic activity">
    <reaction evidence="17">
        <text>ATP + H2O = ADP + phosphate + H(+)</text>
        <dbReference type="Rhea" id="RHEA:13065"/>
        <dbReference type="ChEBI" id="CHEBI:15377"/>
        <dbReference type="ChEBI" id="CHEBI:15378"/>
        <dbReference type="ChEBI" id="CHEBI:30616"/>
        <dbReference type="ChEBI" id="CHEBI:43474"/>
        <dbReference type="ChEBI" id="CHEBI:456216"/>
        <dbReference type="EC" id="5.6.2.4"/>
    </reaction>
</comment>
<dbReference type="InParanoid" id="B7PH97"/>
<dbReference type="Gene3D" id="1.10.760.10">
    <property type="entry name" value="Cytochrome c-like domain"/>
    <property type="match status" value="1"/>
</dbReference>
<evidence type="ECO:0000313" key="23">
    <source>
        <dbReference type="EMBL" id="EEC05969.1"/>
    </source>
</evidence>
<comment type="function">
    <text evidence="1">Electron carrier protein. The oxidized form of the cytochrome c heme group can accept an electron from the heme group of the cytochrome c1 subunit of cytochrome reductase. Cytochrome c then transfers this electron to the cytochrome oxidase complex, the final protein carrier in the mitochondrial electron-transport chain.</text>
</comment>
<organism>
    <name type="scientific">Ixodes scapularis</name>
    <name type="common">Black-legged tick</name>
    <name type="synonym">Deer tick</name>
    <dbReference type="NCBI Taxonomy" id="6945"/>
    <lineage>
        <taxon>Eukaryota</taxon>
        <taxon>Metazoa</taxon>
        <taxon>Ecdysozoa</taxon>
        <taxon>Arthropoda</taxon>
        <taxon>Chelicerata</taxon>
        <taxon>Arachnida</taxon>
        <taxon>Acari</taxon>
        <taxon>Parasitiformes</taxon>
        <taxon>Ixodida</taxon>
        <taxon>Ixodoidea</taxon>
        <taxon>Ixodidae</taxon>
        <taxon>Ixodinae</taxon>
        <taxon>Ixodes</taxon>
    </lineage>
</organism>
<dbReference type="FunFam" id="3.40.50.300:FF:001201">
    <property type="entry name" value="ATP-dependent DNA helicase UvrD2"/>
    <property type="match status" value="1"/>
</dbReference>
<dbReference type="PROSITE" id="PS51198">
    <property type="entry name" value="UVRD_HELICASE_ATP_BIND"/>
    <property type="match status" value="1"/>
</dbReference>
<keyword evidence="5 18" id="KW-0479">Metal-binding</keyword>
<dbReference type="Pfam" id="PF13442">
    <property type="entry name" value="Cytochrome_CBB3"/>
    <property type="match status" value="1"/>
</dbReference>
<protein>
    <recommendedName>
        <fullName evidence="16">DNA 3'-5' helicase</fullName>
        <ecNumber evidence="16">5.6.2.4</ecNumber>
    </recommendedName>
</protein>
<dbReference type="InterPro" id="IPR014016">
    <property type="entry name" value="UvrD-like_ATP-bd"/>
</dbReference>
<accession>B7PH97</accession>
<keyword evidence="4 18" id="KW-0349">Heme</keyword>
<evidence type="ECO:0000256" key="19">
    <source>
        <dbReference type="PROSITE-ProRule" id="PRU00560"/>
    </source>
</evidence>
<dbReference type="InterPro" id="IPR000212">
    <property type="entry name" value="DNA_helicase_UvrD/REP"/>
</dbReference>
<name>B7PH97_IXOSC</name>
<evidence type="ECO:0000256" key="12">
    <source>
        <dbReference type="ARBA" id="ARBA00023125"/>
    </source>
</evidence>
<evidence type="ECO:0000256" key="8">
    <source>
        <dbReference type="ARBA" id="ARBA00022801"/>
    </source>
</evidence>
<keyword evidence="10 19" id="KW-0067">ATP-binding</keyword>
<dbReference type="GO" id="GO:0016787">
    <property type="term" value="F:hydrolase activity"/>
    <property type="evidence" value="ECO:0007669"/>
    <property type="project" value="UniProtKB-UniRule"/>
</dbReference>
<dbReference type="PROSITE" id="PS51217">
    <property type="entry name" value="UVRD_HELICASE_CTER"/>
    <property type="match status" value="1"/>
</dbReference>
<dbReference type="InterPro" id="IPR009056">
    <property type="entry name" value="Cyt_c-like_dom"/>
</dbReference>
<dbReference type="STRING" id="6945.B7PH97"/>
<dbReference type="GO" id="GO:0000725">
    <property type="term" value="P:recombinational repair"/>
    <property type="evidence" value="ECO:0000318"/>
    <property type="project" value="GO_Central"/>
</dbReference>
<dbReference type="GO" id="GO:0046872">
    <property type="term" value="F:metal ion binding"/>
    <property type="evidence" value="ECO:0007669"/>
    <property type="project" value="UniProtKB-KW"/>
</dbReference>
<evidence type="ECO:0000256" key="9">
    <source>
        <dbReference type="ARBA" id="ARBA00022806"/>
    </source>
</evidence>
<keyword evidence="6 19" id="KW-0547">Nucleotide-binding</keyword>
<evidence type="ECO:0000256" key="18">
    <source>
        <dbReference type="PROSITE-ProRule" id="PRU00433"/>
    </source>
</evidence>
<dbReference type="Gene3D" id="1.10.486.10">
    <property type="entry name" value="PCRA, domain 4"/>
    <property type="match status" value="1"/>
</dbReference>
<proteinExistence type="inferred from homology"/>
<evidence type="ECO:0000256" key="16">
    <source>
        <dbReference type="ARBA" id="ARBA00034808"/>
    </source>
</evidence>
<dbReference type="SUPFAM" id="SSF46626">
    <property type="entry name" value="Cytochrome c"/>
    <property type="match status" value="1"/>
</dbReference>
<feature type="domain" description="UvrD-like helicase ATP-binding" evidence="21">
    <location>
        <begin position="1"/>
        <end position="201"/>
    </location>
</feature>
<dbReference type="GO" id="GO:0043138">
    <property type="term" value="F:3'-5' DNA helicase activity"/>
    <property type="evidence" value="ECO:0000318"/>
    <property type="project" value="GO_Central"/>
</dbReference>
<keyword evidence="8 19" id="KW-0378">Hydrolase</keyword>
<evidence type="ECO:0000256" key="14">
    <source>
        <dbReference type="ARBA" id="ARBA00023235"/>
    </source>
</evidence>
<dbReference type="GO" id="GO:0020037">
    <property type="term" value="F:heme binding"/>
    <property type="evidence" value="ECO:0007669"/>
    <property type="project" value="InterPro"/>
</dbReference>
<dbReference type="PANTHER" id="PTHR11070:SF2">
    <property type="entry name" value="ATP-DEPENDENT DNA HELICASE SRS2"/>
    <property type="match status" value="1"/>
</dbReference>
<evidence type="ECO:0000256" key="1">
    <source>
        <dbReference type="ARBA" id="ARBA00002555"/>
    </source>
</evidence>
<evidence type="ECO:0000313" key="25">
    <source>
        <dbReference type="Proteomes" id="UP000001555"/>
    </source>
</evidence>
<dbReference type="SUPFAM" id="SSF52540">
    <property type="entry name" value="P-loop containing nucleoside triphosphate hydrolases"/>
    <property type="match status" value="1"/>
</dbReference>
<evidence type="ECO:0000313" key="24">
    <source>
        <dbReference type="EnsemblMetazoa" id="ISCW024254-PA"/>
    </source>
</evidence>
<dbReference type="InterPro" id="IPR013986">
    <property type="entry name" value="DExx_box_DNA_helicase_dom_sf"/>
</dbReference>
<evidence type="ECO:0000256" key="4">
    <source>
        <dbReference type="ARBA" id="ARBA00022617"/>
    </source>
</evidence>
<dbReference type="GO" id="GO:0005524">
    <property type="term" value="F:ATP binding"/>
    <property type="evidence" value="ECO:0007669"/>
    <property type="project" value="UniProtKB-UniRule"/>
</dbReference>
<dbReference type="HOGENOM" id="CLU_366498_0_0_1"/>
<keyword evidence="7" id="KW-0227">DNA damage</keyword>
<evidence type="ECO:0000256" key="7">
    <source>
        <dbReference type="ARBA" id="ARBA00022763"/>
    </source>
</evidence>
<keyword evidence="11 18" id="KW-0408">Iron</keyword>
<dbReference type="Gene3D" id="1.10.10.160">
    <property type="match status" value="1"/>
</dbReference>
<evidence type="ECO:0000256" key="3">
    <source>
        <dbReference type="ARBA" id="ARBA00009922"/>
    </source>
</evidence>
<dbReference type="EnsemblMetazoa" id="ISCW024254-RA">
    <property type="protein sequence ID" value="ISCW024254-PA"/>
    <property type="gene ID" value="ISCW024254"/>
</dbReference>
<dbReference type="PaxDb" id="6945-B7PH97"/>
<dbReference type="CDD" id="cd17932">
    <property type="entry name" value="DEXQc_UvrD"/>
    <property type="match status" value="1"/>
</dbReference>
<dbReference type="PANTHER" id="PTHR11070">
    <property type="entry name" value="UVRD / RECB / PCRA DNA HELICASE FAMILY MEMBER"/>
    <property type="match status" value="1"/>
</dbReference>
<gene>
    <name evidence="23" type="ORF">IscW_ISCW024254</name>
</gene>
<dbReference type="Pfam" id="PF13361">
    <property type="entry name" value="UvrD_C"/>
    <property type="match status" value="1"/>
</dbReference>
<keyword evidence="13" id="KW-0234">DNA repair</keyword>
<dbReference type="EMBL" id="ABJB010841372">
    <property type="status" value="NOT_ANNOTATED_CDS"/>
    <property type="molecule type" value="Genomic_DNA"/>
</dbReference>
<dbReference type="EC" id="5.6.2.4" evidence="16"/>
<reference evidence="23 25" key="1">
    <citation type="submission" date="2008-03" db="EMBL/GenBank/DDBJ databases">
        <title>Annotation of Ixodes scapularis.</title>
        <authorList>
            <consortium name="Ixodes scapularis Genome Project Consortium"/>
            <person name="Caler E."/>
            <person name="Hannick L.I."/>
            <person name="Bidwell S."/>
            <person name="Joardar V."/>
            <person name="Thiagarajan M."/>
            <person name="Amedeo P."/>
            <person name="Galinsky K.J."/>
            <person name="Schobel S."/>
            <person name="Inman J."/>
            <person name="Hostetler J."/>
            <person name="Miller J."/>
            <person name="Hammond M."/>
            <person name="Megy K."/>
            <person name="Lawson D."/>
            <person name="Kodira C."/>
            <person name="Sutton G."/>
            <person name="Meyer J."/>
            <person name="Hill C.A."/>
            <person name="Birren B."/>
            <person name="Nene V."/>
            <person name="Collins F."/>
            <person name="Alarcon-Chaidez F."/>
            <person name="Wikel S."/>
            <person name="Strausberg R."/>
        </authorList>
    </citation>
    <scope>NUCLEOTIDE SEQUENCE [LARGE SCALE GENOMIC DNA]</scope>
    <source>
        <strain evidence="25">Wikel</strain>
        <strain evidence="23">Wikel colony</strain>
    </source>
</reference>
<dbReference type="Gene3D" id="3.40.50.300">
    <property type="entry name" value="P-loop containing nucleotide triphosphate hydrolases"/>
    <property type="match status" value="2"/>
</dbReference>
<feature type="domain" description="Cytochrome c" evidence="20">
    <location>
        <begin position="426"/>
        <end position="507"/>
    </location>
</feature>
<comment type="similarity">
    <text evidence="3">Belongs to the helicase family. UvrD subfamily.</text>
</comment>
<evidence type="ECO:0000256" key="10">
    <source>
        <dbReference type="ARBA" id="ARBA00022840"/>
    </source>
</evidence>
<comment type="similarity">
    <text evidence="2">Belongs to the cytochrome c family.</text>
</comment>
<dbReference type="VEuPathDB" id="VectorBase:ISCW024254"/>
<feature type="domain" description="UvrD-like helicase C-terminal" evidence="22">
    <location>
        <begin position="202"/>
        <end position="452"/>
    </location>
</feature>
<sequence>MWVGTFHGLCNRLLRMHYRDAGLVQTFQILDTADQLASIKRMVKANNVDDEKFPPKEIQKFINACKEDGQRPGDLEAHDPHRRRLIELYQRYQEQCEREGVVDFGELLLRAYELLSRNAPIREHYQRRFKHILVDEFQDTNVLQYRWLRLLAGDQACMFAVGDDDQSIYAFRGANVGNMADFERDYARGNVIRLEQNYRSCGHILDSANALIENNSGRLGKNLWTDSGEGELVRISELASDALEAQWIVDEVRALIAEGKPRREIAILYRSNAQSRVIEHRLFSQGLPYKVYGGHRFFERQEIKHVLAYLRLMDNADDDTAFLRVVNFPTRGIGARSVEQLADLARERGTSLLRAIPYLQGRAAASLMRFSNLIQDMASQAQILSLPELIEHVVHDSTLLAHYQADREGAERLENLQELVNAATAYAQEQGKELFLTGAKPIACAVCHTLADAGSAGAIGPDLDELKPGKEQILKVMKEGMGAMPSFAQTMSDEERDAVATYALAALPILLLIRVQKFGRRLFVGIVMQDAGRATLFIQPDLANAGTIPDALSMLALIWQTWADAQVTALRKPVKRRAGGIEPAVKPIQPVQQPLRKFVLDAAAGHLPDMRDMFAMAYLHIVDEGVVHISGQNHVVTGSARMPEDIQHGIGGPPQLVLQLGQGLPIHQTGRAAWHAAVMPPARACIKHNQRGLGAQHIVPLTKFQQLLDERVLCVVFKTLMLIGRLGPDGDRVQHGLKDLGAVAPGLTQHIRHQRIAHDLS</sequence>
<evidence type="ECO:0000256" key="15">
    <source>
        <dbReference type="ARBA" id="ARBA00034617"/>
    </source>
</evidence>
<dbReference type="InterPro" id="IPR027417">
    <property type="entry name" value="P-loop_NTPase"/>
</dbReference>
<evidence type="ECO:0000256" key="5">
    <source>
        <dbReference type="ARBA" id="ARBA00022723"/>
    </source>
</evidence>
<evidence type="ECO:0000256" key="2">
    <source>
        <dbReference type="ARBA" id="ARBA00006488"/>
    </source>
</evidence>
<evidence type="ECO:0000259" key="21">
    <source>
        <dbReference type="PROSITE" id="PS51198"/>
    </source>
</evidence>
<dbReference type="EMBL" id="ABJB010415876">
    <property type="status" value="NOT_ANNOTATED_CDS"/>
    <property type="molecule type" value="Genomic_DNA"/>
</dbReference>
<comment type="caution">
    <text evidence="19">Lacks conserved residue(s) required for the propagation of feature annotation.</text>
</comment>
<dbReference type="Pfam" id="PF00580">
    <property type="entry name" value="UvrD-helicase"/>
    <property type="match status" value="1"/>
</dbReference>